<organism evidence="1 2">
    <name type="scientific">Aspergillus granulosus</name>
    <dbReference type="NCBI Taxonomy" id="176169"/>
    <lineage>
        <taxon>Eukaryota</taxon>
        <taxon>Fungi</taxon>
        <taxon>Dikarya</taxon>
        <taxon>Ascomycota</taxon>
        <taxon>Pezizomycotina</taxon>
        <taxon>Eurotiomycetes</taxon>
        <taxon>Eurotiomycetidae</taxon>
        <taxon>Eurotiales</taxon>
        <taxon>Aspergillaceae</taxon>
        <taxon>Aspergillus</taxon>
        <taxon>Aspergillus subgen. Nidulantes</taxon>
    </lineage>
</organism>
<evidence type="ECO:0000313" key="2">
    <source>
        <dbReference type="Proteomes" id="UP001610334"/>
    </source>
</evidence>
<keyword evidence="2" id="KW-1185">Reference proteome</keyword>
<dbReference type="Proteomes" id="UP001610334">
    <property type="component" value="Unassembled WGS sequence"/>
</dbReference>
<reference evidence="1 2" key="1">
    <citation type="submission" date="2024-07" db="EMBL/GenBank/DDBJ databases">
        <title>Section-level genome sequencing and comparative genomics of Aspergillus sections Usti and Cavernicolus.</title>
        <authorList>
            <consortium name="Lawrence Berkeley National Laboratory"/>
            <person name="Nybo J.L."/>
            <person name="Vesth T.C."/>
            <person name="Theobald S."/>
            <person name="Frisvad J.C."/>
            <person name="Larsen T.O."/>
            <person name="Kjaerboelling I."/>
            <person name="Rothschild-Mancinelli K."/>
            <person name="Lyhne E.K."/>
            <person name="Kogle M.E."/>
            <person name="Barry K."/>
            <person name="Clum A."/>
            <person name="Na H."/>
            <person name="Ledsgaard L."/>
            <person name="Lin J."/>
            <person name="Lipzen A."/>
            <person name="Kuo A."/>
            <person name="Riley R."/>
            <person name="Mondo S."/>
            <person name="Labutti K."/>
            <person name="Haridas S."/>
            <person name="Pangalinan J."/>
            <person name="Salamov A.A."/>
            <person name="Simmons B.A."/>
            <person name="Magnuson J.K."/>
            <person name="Chen J."/>
            <person name="Drula E."/>
            <person name="Henrissat B."/>
            <person name="Wiebenga A."/>
            <person name="Lubbers R.J."/>
            <person name="Gomes A.C."/>
            <person name="Makela M.R."/>
            <person name="Stajich J."/>
            <person name="Grigoriev I.V."/>
            <person name="Mortensen U.H."/>
            <person name="De Vries R.P."/>
            <person name="Baker S.E."/>
            <person name="Andersen M.R."/>
        </authorList>
    </citation>
    <scope>NUCLEOTIDE SEQUENCE [LARGE SCALE GENOMIC DNA]</scope>
    <source>
        <strain evidence="1 2">CBS 588.65</strain>
    </source>
</reference>
<dbReference type="PANTHER" id="PTHR31531:SF2">
    <property type="entry name" value="E3 UBIQUITIN-PROTEIN LIGASE E3D"/>
    <property type="match status" value="1"/>
</dbReference>
<gene>
    <name evidence="1" type="ORF">BJX63DRAFT_391058</name>
</gene>
<accession>A0ABR4HHN8</accession>
<protein>
    <submittedName>
        <fullName evidence="1">Ubiquitin-conjugating enzyme E2-binding protein</fullName>
    </submittedName>
</protein>
<dbReference type="EMBL" id="JBFXLT010000030">
    <property type="protein sequence ID" value="KAL2814986.1"/>
    <property type="molecule type" value="Genomic_DNA"/>
</dbReference>
<proteinExistence type="predicted"/>
<evidence type="ECO:0000313" key="1">
    <source>
        <dbReference type="EMBL" id="KAL2814986.1"/>
    </source>
</evidence>
<dbReference type="PANTHER" id="PTHR31531">
    <property type="entry name" value="E3 UBIQUITIN-PROTEIN LIGASE E3D FAMILY MEMBER"/>
    <property type="match status" value="1"/>
</dbReference>
<sequence>MPSSTAQHDPSLTLHAEYLPNIRQVSLQVSVAGHADTNAEFGVSLSESRKAVLVSLPETNAGSESPPEIMKLPVRAGAAARRVLNTHTSGRLNGSATTALKVNNNGDKEASRIWEYSCRIPVDDEDVQRSALEEVMDAFVPWAAGDMHSSTRLRCKACERVFLDVPEVNIAIDPPQSGETAEPQSTGWTWKDLPSGNWAEMMDFWHCHKPDEHEDEDNIASKRSAENENSKVKGYGASNQVLASPGTVLVDVATFLFSDRDCNGLKKVLTEQTDNFQLSEKALLCEGCDKLIGVEDTIAKGWRLFKTSLSAGFLTEEELPGVRWDNHSTDVVVAAQLLELIERESARRFIIHCGRRDGLLIWVFNPDMRYSSSSAEYSITSQRAMKVFFQTTSNVDELLHPELGKTSSLSLEELRLPPDTFTAFCHALEESNSRLPPSARTFQQEWRVGILHRHERVKPT</sequence>
<comment type="caution">
    <text evidence="1">The sequence shown here is derived from an EMBL/GenBank/DDBJ whole genome shotgun (WGS) entry which is preliminary data.</text>
</comment>
<dbReference type="Pfam" id="PF09814">
    <property type="entry name" value="HECT_2"/>
    <property type="match status" value="1"/>
</dbReference>
<name>A0ABR4HHN8_9EURO</name>
<dbReference type="InterPro" id="IPR019193">
    <property type="entry name" value="UBQ-conj_enz_E2-bd_prot"/>
</dbReference>